<dbReference type="InterPro" id="IPR002129">
    <property type="entry name" value="PyrdxlP-dep_de-COase"/>
</dbReference>
<reference evidence="4" key="2">
    <citation type="submission" date="2013-04" db="UniProtKB">
        <authorList>
            <consortium name="EnsemblPlants"/>
        </authorList>
    </citation>
    <scope>IDENTIFICATION</scope>
</reference>
<dbReference type="InterPro" id="IPR010977">
    <property type="entry name" value="Aromatic_deC"/>
</dbReference>
<dbReference type="SUPFAM" id="SSF53383">
    <property type="entry name" value="PLP-dependent transferases"/>
    <property type="match status" value="2"/>
</dbReference>
<name>J3L4H3_ORYBR</name>
<sequence length="307" mass="33515">MVLRLVVEYWSEHGPFKGTRPYTDVNGPAVQPKNVQMAPPSHCRTVNGGAPRNGAIAVETPATSESSRLLDADEFRRLGHQVVDFIADYYAGLGDYPVHPGVAPGFLRRQLPADAPCRPEPEAFAAALRDVRDLLLPGMTHWQSPRHFAHFPASSSTVGALGGALAAGINVVPFTWAASPAATELEMRLREHIRSHVRMAAAFEAMVRADARFEVAAPRRFALVCFRLLLSPEKELAGGEKAANELNRRLLEEVNAASSGPYMSSAMVGGVYMLRCAIGSTLTEERHVREAWNVVQERATSILRKRG</sequence>
<keyword evidence="5" id="KW-1185">Reference proteome</keyword>
<dbReference type="eggNOG" id="KOG0628">
    <property type="taxonomic scope" value="Eukaryota"/>
</dbReference>
<keyword evidence="3" id="KW-0663">Pyridoxal phosphate</keyword>
<dbReference type="Gramene" id="OB01G41290.1">
    <property type="protein sequence ID" value="OB01G41290.1"/>
    <property type="gene ID" value="OB01G41290"/>
</dbReference>
<evidence type="ECO:0000256" key="3">
    <source>
        <dbReference type="ARBA" id="ARBA00022898"/>
    </source>
</evidence>
<dbReference type="GO" id="GO:0019752">
    <property type="term" value="P:carboxylic acid metabolic process"/>
    <property type="evidence" value="ECO:0007669"/>
    <property type="project" value="InterPro"/>
</dbReference>
<dbReference type="EnsemblPlants" id="OB01G41290.1">
    <property type="protein sequence ID" value="OB01G41290.1"/>
    <property type="gene ID" value="OB01G41290"/>
</dbReference>
<dbReference type="GO" id="GO:1901695">
    <property type="term" value="P:tyramine biosynthetic process"/>
    <property type="evidence" value="ECO:0007669"/>
    <property type="project" value="EnsemblPlants"/>
</dbReference>
<evidence type="ECO:0000256" key="1">
    <source>
        <dbReference type="ARBA" id="ARBA00001933"/>
    </source>
</evidence>
<dbReference type="PANTHER" id="PTHR11999">
    <property type="entry name" value="GROUP II PYRIDOXAL-5-PHOSPHATE DECARBOXYLASE"/>
    <property type="match status" value="1"/>
</dbReference>
<keyword evidence="2" id="KW-0456">Lyase</keyword>
<dbReference type="Gene3D" id="3.90.1150.10">
    <property type="entry name" value="Aspartate Aminotransferase, domain 1"/>
    <property type="match status" value="1"/>
</dbReference>
<dbReference type="GO" id="GO:0030170">
    <property type="term" value="F:pyridoxal phosphate binding"/>
    <property type="evidence" value="ECO:0007669"/>
    <property type="project" value="InterPro"/>
</dbReference>
<evidence type="ECO:0000313" key="4">
    <source>
        <dbReference type="EnsemblPlants" id="OB01G41290.1"/>
    </source>
</evidence>
<dbReference type="HOGENOM" id="CLU_907271_0_0_1"/>
<dbReference type="GO" id="GO:0005737">
    <property type="term" value="C:cytoplasm"/>
    <property type="evidence" value="ECO:0007669"/>
    <property type="project" value="TreeGrafter"/>
</dbReference>
<dbReference type="PANTHER" id="PTHR11999:SF96">
    <property type="entry name" value="TYROSINE DECARBOXYLASE"/>
    <property type="match status" value="1"/>
</dbReference>
<accession>J3L4H3</accession>
<dbReference type="Gene3D" id="1.20.1340.10">
    <property type="entry name" value="dopa decarboxylase, N-terminal domain"/>
    <property type="match status" value="1"/>
</dbReference>
<dbReference type="OMA" id="VEYWSEH"/>
<proteinExistence type="predicted"/>
<dbReference type="InterPro" id="IPR015422">
    <property type="entry name" value="PyrdxlP-dep_Trfase_small"/>
</dbReference>
<dbReference type="GO" id="GO:0004837">
    <property type="term" value="F:tyrosine decarboxylase activity"/>
    <property type="evidence" value="ECO:0007669"/>
    <property type="project" value="EnsemblPlants"/>
</dbReference>
<dbReference type="InterPro" id="IPR015424">
    <property type="entry name" value="PyrdxlP-dep_Trfase"/>
</dbReference>
<dbReference type="AlphaFoldDB" id="J3L4H3"/>
<evidence type="ECO:0000313" key="5">
    <source>
        <dbReference type="Proteomes" id="UP000006038"/>
    </source>
</evidence>
<evidence type="ECO:0008006" key="6">
    <source>
        <dbReference type="Google" id="ProtNLM"/>
    </source>
</evidence>
<dbReference type="STRING" id="4533.J3L4H3"/>
<dbReference type="GO" id="GO:0006520">
    <property type="term" value="P:amino acid metabolic process"/>
    <property type="evidence" value="ECO:0007669"/>
    <property type="project" value="InterPro"/>
</dbReference>
<dbReference type="FunFam" id="3.90.1150.10:FF:000018">
    <property type="entry name" value="Histidine decarboxylase"/>
    <property type="match status" value="1"/>
</dbReference>
<dbReference type="Proteomes" id="UP000006038">
    <property type="component" value="Chromosome 1"/>
</dbReference>
<reference evidence="4" key="1">
    <citation type="journal article" date="2013" name="Nat. Commun.">
        <title>Whole-genome sequencing of Oryza brachyantha reveals mechanisms underlying Oryza genome evolution.</title>
        <authorList>
            <person name="Chen J."/>
            <person name="Huang Q."/>
            <person name="Gao D."/>
            <person name="Wang J."/>
            <person name="Lang Y."/>
            <person name="Liu T."/>
            <person name="Li B."/>
            <person name="Bai Z."/>
            <person name="Luis Goicoechea J."/>
            <person name="Liang C."/>
            <person name="Chen C."/>
            <person name="Zhang W."/>
            <person name="Sun S."/>
            <person name="Liao Y."/>
            <person name="Zhang X."/>
            <person name="Yang L."/>
            <person name="Song C."/>
            <person name="Wang M."/>
            <person name="Shi J."/>
            <person name="Liu G."/>
            <person name="Liu J."/>
            <person name="Zhou H."/>
            <person name="Zhou W."/>
            <person name="Yu Q."/>
            <person name="An N."/>
            <person name="Chen Y."/>
            <person name="Cai Q."/>
            <person name="Wang B."/>
            <person name="Liu B."/>
            <person name="Min J."/>
            <person name="Huang Y."/>
            <person name="Wu H."/>
            <person name="Li Z."/>
            <person name="Zhang Y."/>
            <person name="Yin Y."/>
            <person name="Song W."/>
            <person name="Jiang J."/>
            <person name="Jackson S.A."/>
            <person name="Wing R.A."/>
            <person name="Wang J."/>
            <person name="Chen M."/>
        </authorList>
    </citation>
    <scope>NUCLEOTIDE SEQUENCE [LARGE SCALE GENOMIC DNA]</scope>
    <source>
        <strain evidence="4">cv. IRGC 101232</strain>
    </source>
</reference>
<comment type="cofactor">
    <cofactor evidence="1">
        <name>pyridoxal 5'-phosphate</name>
        <dbReference type="ChEBI" id="CHEBI:597326"/>
    </cofactor>
</comment>
<dbReference type="Pfam" id="PF00282">
    <property type="entry name" value="Pyridoxal_deC"/>
    <property type="match status" value="1"/>
</dbReference>
<organism evidence="4">
    <name type="scientific">Oryza brachyantha</name>
    <name type="common">malo sina</name>
    <dbReference type="NCBI Taxonomy" id="4533"/>
    <lineage>
        <taxon>Eukaryota</taxon>
        <taxon>Viridiplantae</taxon>
        <taxon>Streptophyta</taxon>
        <taxon>Embryophyta</taxon>
        <taxon>Tracheophyta</taxon>
        <taxon>Spermatophyta</taxon>
        <taxon>Magnoliopsida</taxon>
        <taxon>Liliopsida</taxon>
        <taxon>Poales</taxon>
        <taxon>Poaceae</taxon>
        <taxon>BOP clade</taxon>
        <taxon>Oryzoideae</taxon>
        <taxon>Oryzeae</taxon>
        <taxon>Oryzinae</taxon>
        <taxon>Oryza</taxon>
    </lineage>
</organism>
<dbReference type="PRINTS" id="PR00800">
    <property type="entry name" value="YHDCRBOXLASE"/>
</dbReference>
<protein>
    <recommendedName>
        <fullName evidence="6">Tyrosine decarboxylase</fullName>
    </recommendedName>
</protein>
<evidence type="ECO:0000256" key="2">
    <source>
        <dbReference type="ARBA" id="ARBA00022793"/>
    </source>
</evidence>
<keyword evidence="2" id="KW-0210">Decarboxylase</keyword>